<dbReference type="EMBL" id="KI925591">
    <property type="protein sequence ID" value="ETW47954.1"/>
    <property type="molecule type" value="Genomic_DNA"/>
</dbReference>
<feature type="signal peptide" evidence="1">
    <location>
        <begin position="1"/>
        <end position="18"/>
    </location>
</feature>
<accession>A0A024WL45</accession>
<evidence type="ECO:0000256" key="1">
    <source>
        <dbReference type="SAM" id="SignalP"/>
    </source>
</evidence>
<reference evidence="2 3" key="2">
    <citation type="submission" date="2013-02" db="EMBL/GenBank/DDBJ databases">
        <title>The Genome Sequence of Plasmodium falciparum MaliPS096_E11.</title>
        <authorList>
            <consortium name="The Broad Institute Genome Sequencing Platform"/>
            <consortium name="The Broad Institute Genome Sequencing Center for Infectious Disease"/>
            <person name="Neafsey D."/>
            <person name="Cheeseman I."/>
            <person name="Volkman S."/>
            <person name="Adams J."/>
            <person name="Walker B."/>
            <person name="Young S.K."/>
            <person name="Zeng Q."/>
            <person name="Gargeya S."/>
            <person name="Fitzgerald M."/>
            <person name="Haas B."/>
            <person name="Abouelleil A."/>
            <person name="Alvarado L."/>
            <person name="Arachchi H.M."/>
            <person name="Berlin A.M."/>
            <person name="Chapman S.B."/>
            <person name="Dewar J."/>
            <person name="Goldberg J."/>
            <person name="Griggs A."/>
            <person name="Gujja S."/>
            <person name="Hansen M."/>
            <person name="Howarth C."/>
            <person name="Imamovic A."/>
            <person name="Larimer J."/>
            <person name="McCowan C."/>
            <person name="Murphy C."/>
            <person name="Neiman D."/>
            <person name="Pearson M."/>
            <person name="Priest M."/>
            <person name="Roberts A."/>
            <person name="Saif S."/>
            <person name="Shea T."/>
            <person name="Sisk P."/>
            <person name="Sykes S."/>
            <person name="Wortman J."/>
            <person name="Nusbaum C."/>
            <person name="Birren B."/>
        </authorList>
    </citation>
    <scope>NUCLEOTIDE SEQUENCE [LARGE SCALE GENOMIC DNA]</scope>
    <source>
        <strain evidence="2 3">MaliPS096_E11</strain>
    </source>
</reference>
<gene>
    <name evidence="2" type="ORF">PFMALIP_03989</name>
</gene>
<protein>
    <submittedName>
        <fullName evidence="2">Uncharacterized protein</fullName>
    </submittedName>
</protein>
<reference evidence="2 3" key="1">
    <citation type="submission" date="2013-02" db="EMBL/GenBank/DDBJ databases">
        <title>The Genome Annotation of Plasmodium falciparum MaliPS096_E11.</title>
        <authorList>
            <consortium name="The Broad Institute Genome Sequencing Platform"/>
            <consortium name="The Broad Institute Genome Sequencing Center for Infectious Disease"/>
            <person name="Neafsey D."/>
            <person name="Hoffman S."/>
            <person name="Volkman S."/>
            <person name="Rosenthal P."/>
            <person name="Walker B."/>
            <person name="Young S.K."/>
            <person name="Zeng Q."/>
            <person name="Gargeya S."/>
            <person name="Fitzgerald M."/>
            <person name="Haas B."/>
            <person name="Abouelleil A."/>
            <person name="Allen A.W."/>
            <person name="Alvarado L."/>
            <person name="Arachchi H.M."/>
            <person name="Berlin A.M."/>
            <person name="Chapman S.B."/>
            <person name="Gainer-Dewar J."/>
            <person name="Goldberg J."/>
            <person name="Griggs A."/>
            <person name="Gujja S."/>
            <person name="Hansen M."/>
            <person name="Howarth C."/>
            <person name="Imamovic A."/>
            <person name="Ireland A."/>
            <person name="Larimer J."/>
            <person name="McCowan C."/>
            <person name="Murphy C."/>
            <person name="Pearson M."/>
            <person name="Poon T.W."/>
            <person name="Priest M."/>
            <person name="Roberts A."/>
            <person name="Saif S."/>
            <person name="Shea T."/>
            <person name="Sisk P."/>
            <person name="Sykes S."/>
            <person name="Wortman J."/>
            <person name="Nusbaum C."/>
            <person name="Birren B."/>
        </authorList>
    </citation>
    <scope>NUCLEOTIDE SEQUENCE [LARGE SCALE GENOMIC DNA]</scope>
    <source>
        <strain evidence="2 3">MaliPS096_E11</strain>
    </source>
</reference>
<dbReference type="AlphaFoldDB" id="A0A024WL45"/>
<organism evidence="2 3">
    <name type="scientific">Plasmodium falciparum MaliPS096_E11</name>
    <dbReference type="NCBI Taxonomy" id="1036727"/>
    <lineage>
        <taxon>Eukaryota</taxon>
        <taxon>Sar</taxon>
        <taxon>Alveolata</taxon>
        <taxon>Apicomplexa</taxon>
        <taxon>Aconoidasida</taxon>
        <taxon>Haemosporida</taxon>
        <taxon>Plasmodiidae</taxon>
        <taxon>Plasmodium</taxon>
        <taxon>Plasmodium (Laverania)</taxon>
    </lineage>
</organism>
<proteinExistence type="predicted"/>
<evidence type="ECO:0000313" key="3">
    <source>
        <dbReference type="Proteomes" id="UP000030699"/>
    </source>
</evidence>
<evidence type="ECO:0000313" key="2">
    <source>
        <dbReference type="EMBL" id="ETW47954.1"/>
    </source>
</evidence>
<sequence length="61" mass="7278">MYMYIAYIFFFFFKYFSGAKVNNIPAIPNENINVPNKERQNVNFNEESDDEELKELIGEMT</sequence>
<dbReference type="Proteomes" id="UP000030699">
    <property type="component" value="Unassembled WGS sequence"/>
</dbReference>
<name>A0A024WL45_PLAFA</name>
<feature type="chain" id="PRO_5001537283" evidence="1">
    <location>
        <begin position="19"/>
        <end position="61"/>
    </location>
</feature>
<keyword evidence="1" id="KW-0732">Signal</keyword>